<dbReference type="Pfam" id="PF12833">
    <property type="entry name" value="HTH_18"/>
    <property type="match status" value="1"/>
</dbReference>
<dbReference type="InterPro" id="IPR009594">
    <property type="entry name" value="Tscrpt_reg_HTH_AraC_N"/>
</dbReference>
<dbReference type="GO" id="GO:0043565">
    <property type="term" value="F:sequence-specific DNA binding"/>
    <property type="evidence" value="ECO:0007669"/>
    <property type="project" value="InterPro"/>
</dbReference>
<accession>A0A2S5KHC1</accession>
<dbReference type="PROSITE" id="PS01124">
    <property type="entry name" value="HTH_ARAC_FAMILY_2"/>
    <property type="match status" value="1"/>
</dbReference>
<proteinExistence type="predicted"/>
<organism evidence="4 5">
    <name type="scientific">Proteobacteria bacterium 228</name>
    <dbReference type="NCBI Taxonomy" id="2083153"/>
    <lineage>
        <taxon>Bacteria</taxon>
        <taxon>Pseudomonadati</taxon>
        <taxon>Pseudomonadota</taxon>
    </lineage>
</organism>
<feature type="non-terminal residue" evidence="4">
    <location>
        <position position="147"/>
    </location>
</feature>
<dbReference type="Pfam" id="PF06719">
    <property type="entry name" value="AraC_N"/>
    <property type="match status" value="1"/>
</dbReference>
<dbReference type="PANTHER" id="PTHR43436:SF1">
    <property type="entry name" value="TRANSCRIPTIONAL REGULATORY PROTEIN"/>
    <property type="match status" value="1"/>
</dbReference>
<dbReference type="InterPro" id="IPR018060">
    <property type="entry name" value="HTH_AraC"/>
</dbReference>
<gene>
    <name evidence="4" type="ORF">C4K68_26915</name>
</gene>
<protein>
    <submittedName>
        <fullName evidence="4">AraC family transcriptional regulator</fullName>
    </submittedName>
</protein>
<evidence type="ECO:0000256" key="1">
    <source>
        <dbReference type="ARBA" id="ARBA00023015"/>
    </source>
</evidence>
<keyword evidence="1" id="KW-0805">Transcription regulation</keyword>
<dbReference type="AlphaFoldDB" id="A0A2S5KHC1"/>
<feature type="non-terminal residue" evidence="4">
    <location>
        <position position="1"/>
    </location>
</feature>
<comment type="caution">
    <text evidence="4">The sequence shown here is derived from an EMBL/GenBank/DDBJ whole genome shotgun (WGS) entry which is preliminary data.</text>
</comment>
<dbReference type="InterPro" id="IPR009057">
    <property type="entry name" value="Homeodomain-like_sf"/>
</dbReference>
<evidence type="ECO:0000313" key="5">
    <source>
        <dbReference type="Proteomes" id="UP000238196"/>
    </source>
</evidence>
<reference evidence="4 5" key="1">
    <citation type="submission" date="2018-02" db="EMBL/GenBank/DDBJ databases">
        <title>novel marine gammaproteobacteria from coastal saline agro ecosystem.</title>
        <authorList>
            <person name="Krishnan R."/>
            <person name="Ramesh Kumar N."/>
        </authorList>
    </citation>
    <scope>NUCLEOTIDE SEQUENCE [LARGE SCALE GENOMIC DNA]</scope>
    <source>
        <strain evidence="4 5">228</strain>
    </source>
</reference>
<evidence type="ECO:0000313" key="4">
    <source>
        <dbReference type="EMBL" id="PPC74217.1"/>
    </source>
</evidence>
<dbReference type="SUPFAM" id="SSF46689">
    <property type="entry name" value="Homeodomain-like"/>
    <property type="match status" value="1"/>
</dbReference>
<dbReference type="Proteomes" id="UP000238196">
    <property type="component" value="Unassembled WGS sequence"/>
</dbReference>
<dbReference type="PANTHER" id="PTHR43436">
    <property type="entry name" value="ARAC-FAMILY TRANSCRIPTIONAL REGULATOR"/>
    <property type="match status" value="1"/>
</dbReference>
<dbReference type="Gene3D" id="1.10.10.60">
    <property type="entry name" value="Homeodomain-like"/>
    <property type="match status" value="1"/>
</dbReference>
<name>A0A2S5KHC1_9PROT</name>
<sequence>DPDMAVGGTGMATGPATAALFDVFDRLIGLLDTPRDIPVLGELFQREVLYRVLTSPAGARLRQIVRLGTQGNRIARAIDWLRDHYTSPLRVEALAEASGMGVSTLHHHFRQMTAMSPLQFQKHLRLHEARRLMLMEDLDAGSASLRV</sequence>
<feature type="domain" description="HTH araC/xylS-type" evidence="3">
    <location>
        <begin position="75"/>
        <end position="147"/>
    </location>
</feature>
<evidence type="ECO:0000256" key="2">
    <source>
        <dbReference type="ARBA" id="ARBA00023163"/>
    </source>
</evidence>
<dbReference type="EMBL" id="PRLP01000160">
    <property type="protein sequence ID" value="PPC74217.1"/>
    <property type="molecule type" value="Genomic_DNA"/>
</dbReference>
<dbReference type="GO" id="GO:0003700">
    <property type="term" value="F:DNA-binding transcription factor activity"/>
    <property type="evidence" value="ECO:0007669"/>
    <property type="project" value="InterPro"/>
</dbReference>
<keyword evidence="2" id="KW-0804">Transcription</keyword>
<dbReference type="OrthoDB" id="9802263at2"/>
<evidence type="ECO:0000259" key="3">
    <source>
        <dbReference type="PROSITE" id="PS01124"/>
    </source>
</evidence>